<dbReference type="Pfam" id="PF03178">
    <property type="entry name" value="CPSF_A"/>
    <property type="match status" value="1"/>
</dbReference>
<keyword evidence="10" id="KW-1185">Reference proteome</keyword>
<gene>
    <name evidence="9" type="ORF">BDA99DRAFT_526332</name>
</gene>
<comment type="caution">
    <text evidence="9">The sequence shown here is derived from an EMBL/GenBank/DDBJ whole genome shotgun (WGS) entry which is preliminary data.</text>
</comment>
<dbReference type="Gene3D" id="1.10.150.910">
    <property type="match status" value="1"/>
</dbReference>
<feature type="domain" description="RSE1/DDB1/CPSF1 second beta-propeller" evidence="8">
    <location>
        <begin position="428"/>
        <end position="741"/>
    </location>
</feature>
<dbReference type="EMBL" id="JAIXMP010000043">
    <property type="protein sequence ID" value="KAI9247184.1"/>
    <property type="molecule type" value="Genomic_DNA"/>
</dbReference>
<dbReference type="InterPro" id="IPR011047">
    <property type="entry name" value="Quinoprotein_ADH-like_sf"/>
</dbReference>
<dbReference type="InterPro" id="IPR018846">
    <property type="entry name" value="Beta-prop_RSE1/DDB1/CPSF1_1st"/>
</dbReference>
<dbReference type="SUPFAM" id="SSF50998">
    <property type="entry name" value="Quinoprotein alcohol dehydrogenase-like"/>
    <property type="match status" value="1"/>
</dbReference>
<feature type="domain" description="RSE1/DDB1/CPSF1 first beta-propeller" evidence="7">
    <location>
        <begin position="17"/>
        <end position="385"/>
    </location>
</feature>
<comment type="similarity">
    <text evidence="2">Belongs to the DDB1 family.</text>
</comment>
<reference evidence="9" key="2">
    <citation type="submission" date="2023-02" db="EMBL/GenBank/DDBJ databases">
        <authorList>
            <consortium name="DOE Joint Genome Institute"/>
            <person name="Mondo S.J."/>
            <person name="Chang Y."/>
            <person name="Wang Y."/>
            <person name="Ahrendt S."/>
            <person name="Andreopoulos W."/>
            <person name="Barry K."/>
            <person name="Beard J."/>
            <person name="Benny G.L."/>
            <person name="Blankenship S."/>
            <person name="Bonito G."/>
            <person name="Cuomo C."/>
            <person name="Desiro A."/>
            <person name="Gervers K.A."/>
            <person name="Hundley H."/>
            <person name="Kuo A."/>
            <person name="LaButti K."/>
            <person name="Lang B.F."/>
            <person name="Lipzen A."/>
            <person name="O'Donnell K."/>
            <person name="Pangilinan J."/>
            <person name="Reynolds N."/>
            <person name="Sandor L."/>
            <person name="Smith M.W."/>
            <person name="Tsang A."/>
            <person name="Grigoriev I.V."/>
            <person name="Stajich J.E."/>
            <person name="Spatafora J.W."/>
        </authorList>
    </citation>
    <scope>NUCLEOTIDE SEQUENCE</scope>
    <source>
        <strain evidence="9">RSA 2281</strain>
    </source>
</reference>
<reference evidence="9" key="1">
    <citation type="journal article" date="2022" name="IScience">
        <title>Evolution of zygomycete secretomes and the origins of terrestrial fungal ecologies.</title>
        <authorList>
            <person name="Chang Y."/>
            <person name="Wang Y."/>
            <person name="Mondo S."/>
            <person name="Ahrendt S."/>
            <person name="Andreopoulos W."/>
            <person name="Barry K."/>
            <person name="Beard J."/>
            <person name="Benny G.L."/>
            <person name="Blankenship S."/>
            <person name="Bonito G."/>
            <person name="Cuomo C."/>
            <person name="Desiro A."/>
            <person name="Gervers K.A."/>
            <person name="Hundley H."/>
            <person name="Kuo A."/>
            <person name="LaButti K."/>
            <person name="Lang B.F."/>
            <person name="Lipzen A."/>
            <person name="O'Donnell K."/>
            <person name="Pangilinan J."/>
            <person name="Reynolds N."/>
            <person name="Sandor L."/>
            <person name="Smith M.E."/>
            <person name="Tsang A."/>
            <person name="Grigoriev I.V."/>
            <person name="Stajich J.E."/>
            <person name="Spatafora J.W."/>
        </authorList>
    </citation>
    <scope>NUCLEOTIDE SEQUENCE</scope>
    <source>
        <strain evidence="9">RSA 2281</strain>
    </source>
</reference>
<comment type="subcellular location">
    <subcellularLocation>
        <location evidence="1">Nucleus</location>
    </subcellularLocation>
</comment>
<dbReference type="InterPro" id="IPR036322">
    <property type="entry name" value="WD40_repeat_dom_sf"/>
</dbReference>
<evidence type="ECO:0000256" key="2">
    <source>
        <dbReference type="ARBA" id="ARBA00007453"/>
    </source>
</evidence>
<dbReference type="InterPro" id="IPR015943">
    <property type="entry name" value="WD40/YVTN_repeat-like_dom_sf"/>
</dbReference>
<dbReference type="PANTHER" id="PTHR10644">
    <property type="entry name" value="DNA REPAIR/RNA PROCESSING CPSF FAMILY"/>
    <property type="match status" value="1"/>
</dbReference>
<dbReference type="InterPro" id="IPR058543">
    <property type="entry name" value="Beta-prop_RSE1/DDB1/CPSF1_2nd"/>
</dbReference>
<feature type="domain" description="RSE1/DDB1/CPSF1 C-terminal" evidence="6">
    <location>
        <begin position="791"/>
        <end position="1102"/>
    </location>
</feature>
<evidence type="ECO:0000256" key="4">
    <source>
        <dbReference type="ARBA" id="ARBA00023242"/>
    </source>
</evidence>
<keyword evidence="4" id="KW-0539">Nucleus</keyword>
<proteinExistence type="inferred from homology"/>
<organism evidence="9 10">
    <name type="scientific">Phascolomyces articulosus</name>
    <dbReference type="NCBI Taxonomy" id="60185"/>
    <lineage>
        <taxon>Eukaryota</taxon>
        <taxon>Fungi</taxon>
        <taxon>Fungi incertae sedis</taxon>
        <taxon>Mucoromycota</taxon>
        <taxon>Mucoromycotina</taxon>
        <taxon>Mucoromycetes</taxon>
        <taxon>Mucorales</taxon>
        <taxon>Lichtheimiaceae</taxon>
        <taxon>Phascolomyces</taxon>
    </lineage>
</organism>
<name>A0AAD5JYT4_9FUNG</name>
<evidence type="ECO:0000313" key="10">
    <source>
        <dbReference type="Proteomes" id="UP001209540"/>
    </source>
</evidence>
<dbReference type="GO" id="GO:0005634">
    <property type="term" value="C:nucleus"/>
    <property type="evidence" value="ECO:0007669"/>
    <property type="project" value="UniProtKB-SubCell"/>
</dbReference>
<evidence type="ECO:0000256" key="5">
    <source>
        <dbReference type="SAM" id="MobiDB-lite"/>
    </source>
</evidence>
<feature type="region of interest" description="Disordered" evidence="5">
    <location>
        <begin position="147"/>
        <end position="182"/>
    </location>
</feature>
<feature type="compositionally biased region" description="Polar residues" evidence="5">
    <location>
        <begin position="147"/>
        <end position="156"/>
    </location>
</feature>
<dbReference type="Pfam" id="PF23726">
    <property type="entry name" value="Beta-prop_RSE1_2nd"/>
    <property type="match status" value="1"/>
</dbReference>
<sequence>MTFYKYVVTAQKPTATQYSVKCSFTANDEMNLILGKGTRIEIYTLTPDGLKPTLEFSIHGTIKALDLYQPENRDKASLFVLTARLTYCILTYSEKTQQIISEASGEIGPTGSPYAISQDIFGMLDPTCKYFATALNESMIAISTSEAFSQRSNTTPAHGRRSSLKLSKESRRNKNQRQQQQQQINLGLGGNKLISMTFLQDTKVPTLAILYDDPDDEMRHVRAFELDPTTREFIPKDEMIEEFPSSWNDHFLVPLPAPLGGALLVGEASVHFLKLGKSPRGLGINKCSINCYTVMDKEGTRILLGDQAQGTLHLLQLTLSETEPNTVERLKFSSLGKISTPSCLAYLDNDVVFIGSTTGDSQLIHLDIARRTPERDVIEVIEEFPNIGPITDFCIADLDKQGQGQLITCSGVGRDSSLRIIRNGVGLNELATIEITGVKGIWALRPSFNSKHDDILVFSFINQTRLLQLRGDEMSELSSYSGFALNHRTLAAGNAIGNRVIQVTDYSVRLMICGIENHLLDEWVPPPHNDTSMTTQITVASINPSQCVVSTGHGRLYALQIQEDRLLQTGATQLDQEISCIDITPLDSTYESSVVAVGVWRQIGVRLLSLPTMEVIAEETLTGTIMPRSILMAKFEDISYLLVALGDGQFYNYKLKEGQLSDEKRSFLGKMPISLGTFSSNGTMHVFAASDKPSVIHSRNQKLIYSNVNLKDVRCATSFNSLSFPDAVALTTKEGLIIGQMEEIQKLHITKIPTNDTPRRIAYQESSRTFGIVTSSLIPATRLTAKTTTGAFEVRDDQNFNIIDRVYVQNFERILSLTSIVFDNDGIEYYVLGTGVMSDLYERGSYGRLLVYRITPERTLHLVSQTRTEAMVENIRSFQGKLLASVSGTIHLYRWELEVSGRGHLASIGTFRVPTISQSIATYNNTIVTGDMLSSVVAIQYDSHKQTLKFAAQDPQPKQITSVEALSDDLYIAAAEETGHLLVFKRNTESENNNNNLEIVSQWHFGERIQRFRIGSLGANPSDDKPVAPSLIFCTTHGTIGVIADLSADHFKLLWQMQNNLLKIIPSMGDLNHNEWRSIAINDIRDKSSHFIDGDLIESFLDLTPQQMRGVVEGQNGGRKLDYTVERLCQVVEELMSIHS</sequence>
<dbReference type="InterPro" id="IPR050358">
    <property type="entry name" value="RSE1/DDB1/CFT1"/>
</dbReference>
<evidence type="ECO:0000259" key="8">
    <source>
        <dbReference type="Pfam" id="PF23726"/>
    </source>
</evidence>
<evidence type="ECO:0000313" key="9">
    <source>
        <dbReference type="EMBL" id="KAI9247184.1"/>
    </source>
</evidence>
<dbReference type="AlphaFoldDB" id="A0AAD5JYT4"/>
<accession>A0AAD5JYT4</accession>
<evidence type="ECO:0000256" key="1">
    <source>
        <dbReference type="ARBA" id="ARBA00004123"/>
    </source>
</evidence>
<evidence type="ECO:0000259" key="6">
    <source>
        <dbReference type="Pfam" id="PF03178"/>
    </source>
</evidence>
<dbReference type="Pfam" id="PF10433">
    <property type="entry name" value="Beta-prop_RSE1_1st"/>
    <property type="match status" value="1"/>
</dbReference>
<dbReference type="GO" id="GO:0003676">
    <property type="term" value="F:nucleic acid binding"/>
    <property type="evidence" value="ECO:0007669"/>
    <property type="project" value="InterPro"/>
</dbReference>
<dbReference type="InterPro" id="IPR004871">
    <property type="entry name" value="RSE1/DDB1/CPSF1_C"/>
</dbReference>
<dbReference type="Gene3D" id="2.130.10.10">
    <property type="entry name" value="YVTN repeat-like/Quinoprotein amine dehydrogenase"/>
    <property type="match status" value="3"/>
</dbReference>
<protein>
    <recommendedName>
        <fullName evidence="3">DNA damage-binding protein 1</fullName>
    </recommendedName>
</protein>
<dbReference type="SUPFAM" id="SSF50978">
    <property type="entry name" value="WD40 repeat-like"/>
    <property type="match status" value="1"/>
</dbReference>
<evidence type="ECO:0000259" key="7">
    <source>
        <dbReference type="Pfam" id="PF10433"/>
    </source>
</evidence>
<evidence type="ECO:0000256" key="3">
    <source>
        <dbReference type="ARBA" id="ARBA00014577"/>
    </source>
</evidence>
<dbReference type="Proteomes" id="UP001209540">
    <property type="component" value="Unassembled WGS sequence"/>
</dbReference>